<feature type="chain" id="PRO_5042882629" evidence="2">
    <location>
        <begin position="19"/>
        <end position="316"/>
    </location>
</feature>
<dbReference type="Proteomes" id="UP001305647">
    <property type="component" value="Unassembled WGS sequence"/>
</dbReference>
<name>A0AAN6SW91_9PEZI</name>
<comment type="caution">
    <text evidence="3">The sequence shown here is derived from an EMBL/GenBank/DDBJ whole genome shotgun (WGS) entry which is preliminary data.</text>
</comment>
<keyword evidence="2" id="KW-0732">Signal</keyword>
<organism evidence="3 4">
    <name type="scientific">Parathielavia hyrcaniae</name>
    <dbReference type="NCBI Taxonomy" id="113614"/>
    <lineage>
        <taxon>Eukaryota</taxon>
        <taxon>Fungi</taxon>
        <taxon>Dikarya</taxon>
        <taxon>Ascomycota</taxon>
        <taxon>Pezizomycotina</taxon>
        <taxon>Sordariomycetes</taxon>
        <taxon>Sordariomycetidae</taxon>
        <taxon>Sordariales</taxon>
        <taxon>Chaetomiaceae</taxon>
        <taxon>Parathielavia</taxon>
    </lineage>
</organism>
<protein>
    <submittedName>
        <fullName evidence="3">Uncharacterized protein</fullName>
    </submittedName>
</protein>
<dbReference type="EMBL" id="MU863733">
    <property type="protein sequence ID" value="KAK4096175.1"/>
    <property type="molecule type" value="Genomic_DNA"/>
</dbReference>
<accession>A0AAN6SW91</accession>
<feature type="compositionally biased region" description="Pro residues" evidence="1">
    <location>
        <begin position="118"/>
        <end position="139"/>
    </location>
</feature>
<feature type="compositionally biased region" description="Basic and acidic residues" evidence="1">
    <location>
        <begin position="255"/>
        <end position="264"/>
    </location>
</feature>
<reference evidence="3" key="1">
    <citation type="journal article" date="2023" name="Mol. Phylogenet. Evol.">
        <title>Genome-scale phylogeny and comparative genomics of the fungal order Sordariales.</title>
        <authorList>
            <person name="Hensen N."/>
            <person name="Bonometti L."/>
            <person name="Westerberg I."/>
            <person name="Brannstrom I.O."/>
            <person name="Guillou S."/>
            <person name="Cros-Aarteil S."/>
            <person name="Calhoun S."/>
            <person name="Haridas S."/>
            <person name="Kuo A."/>
            <person name="Mondo S."/>
            <person name="Pangilinan J."/>
            <person name="Riley R."/>
            <person name="LaButti K."/>
            <person name="Andreopoulos B."/>
            <person name="Lipzen A."/>
            <person name="Chen C."/>
            <person name="Yan M."/>
            <person name="Daum C."/>
            <person name="Ng V."/>
            <person name="Clum A."/>
            <person name="Steindorff A."/>
            <person name="Ohm R.A."/>
            <person name="Martin F."/>
            <person name="Silar P."/>
            <person name="Natvig D.O."/>
            <person name="Lalanne C."/>
            <person name="Gautier V."/>
            <person name="Ament-Velasquez S.L."/>
            <person name="Kruys A."/>
            <person name="Hutchinson M.I."/>
            <person name="Powell A.J."/>
            <person name="Barry K."/>
            <person name="Miller A.N."/>
            <person name="Grigoriev I.V."/>
            <person name="Debuchy R."/>
            <person name="Gladieux P."/>
            <person name="Hiltunen Thoren M."/>
            <person name="Johannesson H."/>
        </authorList>
    </citation>
    <scope>NUCLEOTIDE SEQUENCE</scope>
    <source>
        <strain evidence="3">CBS 757.83</strain>
    </source>
</reference>
<dbReference type="AlphaFoldDB" id="A0AAN6SW91"/>
<keyword evidence="4" id="KW-1185">Reference proteome</keyword>
<evidence type="ECO:0000313" key="3">
    <source>
        <dbReference type="EMBL" id="KAK4096175.1"/>
    </source>
</evidence>
<reference evidence="3" key="2">
    <citation type="submission" date="2023-05" db="EMBL/GenBank/DDBJ databases">
        <authorList>
            <consortium name="Lawrence Berkeley National Laboratory"/>
            <person name="Steindorff A."/>
            <person name="Hensen N."/>
            <person name="Bonometti L."/>
            <person name="Westerberg I."/>
            <person name="Brannstrom I.O."/>
            <person name="Guillou S."/>
            <person name="Cros-Aarteil S."/>
            <person name="Calhoun S."/>
            <person name="Haridas S."/>
            <person name="Kuo A."/>
            <person name="Mondo S."/>
            <person name="Pangilinan J."/>
            <person name="Riley R."/>
            <person name="Labutti K."/>
            <person name="Andreopoulos B."/>
            <person name="Lipzen A."/>
            <person name="Chen C."/>
            <person name="Yanf M."/>
            <person name="Daum C."/>
            <person name="Ng V."/>
            <person name="Clum A."/>
            <person name="Ohm R."/>
            <person name="Martin F."/>
            <person name="Silar P."/>
            <person name="Natvig D."/>
            <person name="Lalanne C."/>
            <person name="Gautier V."/>
            <person name="Ament-Velasquez S.L."/>
            <person name="Kruys A."/>
            <person name="Hutchinson M.I."/>
            <person name="Powell A.J."/>
            <person name="Barry K."/>
            <person name="Miller A.N."/>
            <person name="Grigoriev I.V."/>
            <person name="Debuchy R."/>
            <person name="Gladieux P."/>
            <person name="Thoren M.H."/>
            <person name="Johannesson H."/>
        </authorList>
    </citation>
    <scope>NUCLEOTIDE SEQUENCE</scope>
    <source>
        <strain evidence="3">CBS 757.83</strain>
    </source>
</reference>
<evidence type="ECO:0000256" key="2">
    <source>
        <dbReference type="SAM" id="SignalP"/>
    </source>
</evidence>
<feature type="region of interest" description="Disordered" evidence="1">
    <location>
        <begin position="201"/>
        <end position="264"/>
    </location>
</feature>
<gene>
    <name evidence="3" type="ORF">N658DRAFT_490163</name>
</gene>
<evidence type="ECO:0000313" key="4">
    <source>
        <dbReference type="Proteomes" id="UP001305647"/>
    </source>
</evidence>
<sequence>MRSATSFALLHLAGLGLAIPVPARTLNARVIQDLPAVPVPDFSELPETPAVPGMPELPGGMPTIPEPDVPVYSVPFPITPNFPGTPVLPGLDIPGIPGRLRRGISRRAPPALEDLPNLPRPELPAPELPAPELPVPDYPSFPGTPEEFPEPPTPSLPETAAVPGMPELPGGIPTIPEPKLPEIPGVPTPRRVARDFPELPHFEVPVPNTPSFPETPEVELPGLSDLPNPTLPDPDMPSFRETPELSELPAAPVLPRDKRDNSAVRARQDAVVETRHPIIGDIIDTAGGAIGAAWGAIMPASVNDAPLGPAADITAN</sequence>
<proteinExistence type="predicted"/>
<evidence type="ECO:0000256" key="1">
    <source>
        <dbReference type="SAM" id="MobiDB-lite"/>
    </source>
</evidence>
<feature type="signal peptide" evidence="2">
    <location>
        <begin position="1"/>
        <end position="18"/>
    </location>
</feature>
<feature type="region of interest" description="Disordered" evidence="1">
    <location>
        <begin position="107"/>
        <end position="155"/>
    </location>
</feature>